<dbReference type="Proteomes" id="UP000008144">
    <property type="component" value="Unassembled WGS sequence"/>
</dbReference>
<dbReference type="PRINTS" id="PR00401">
    <property type="entry name" value="SH2DOMAIN"/>
</dbReference>
<evidence type="ECO:0000313" key="13">
    <source>
        <dbReference type="Ensembl" id="ENSCINP00000000449.3"/>
    </source>
</evidence>
<keyword evidence="4 9" id="KW-0067">ATP-binding</keyword>
<dbReference type="PROSITE" id="PS00109">
    <property type="entry name" value="PROTEIN_KINASE_TYR"/>
    <property type="match status" value="1"/>
</dbReference>
<dbReference type="FunFam" id="1.10.510.10:FF:000521">
    <property type="entry name" value="Tyrosine-protein kinase pr2"/>
    <property type="match status" value="1"/>
</dbReference>
<evidence type="ECO:0000256" key="6">
    <source>
        <dbReference type="ARBA" id="ARBA00051245"/>
    </source>
</evidence>
<organism evidence="13 14">
    <name type="scientific">Ciona intestinalis</name>
    <name type="common">Transparent sea squirt</name>
    <name type="synonym">Ascidia intestinalis</name>
    <dbReference type="NCBI Taxonomy" id="7719"/>
    <lineage>
        <taxon>Eukaryota</taxon>
        <taxon>Metazoa</taxon>
        <taxon>Chordata</taxon>
        <taxon>Tunicata</taxon>
        <taxon>Ascidiacea</taxon>
        <taxon>Phlebobranchia</taxon>
        <taxon>Cionidae</taxon>
        <taxon>Ciona</taxon>
    </lineage>
</organism>
<dbReference type="InterPro" id="IPR036860">
    <property type="entry name" value="SH2_dom_sf"/>
</dbReference>
<dbReference type="AlphaFoldDB" id="F6SGN3"/>
<dbReference type="SMART" id="SM00248">
    <property type="entry name" value="ANK"/>
    <property type="match status" value="5"/>
</dbReference>
<evidence type="ECO:0000259" key="11">
    <source>
        <dbReference type="PROSITE" id="PS50001"/>
    </source>
</evidence>
<reference evidence="13" key="2">
    <citation type="submission" date="2025-08" db="UniProtKB">
        <authorList>
            <consortium name="Ensembl"/>
        </authorList>
    </citation>
    <scope>IDENTIFICATION</scope>
</reference>
<evidence type="ECO:0000256" key="4">
    <source>
        <dbReference type="ARBA" id="ARBA00022840"/>
    </source>
</evidence>
<dbReference type="HOGENOM" id="CLU_000288_3_1_1"/>
<feature type="domain" description="SH2" evidence="11">
    <location>
        <begin position="321"/>
        <end position="413"/>
    </location>
</feature>
<comment type="catalytic activity">
    <reaction evidence="6 10">
        <text>L-tyrosyl-[protein] + ATP = O-phospho-L-tyrosyl-[protein] + ADP + H(+)</text>
        <dbReference type="Rhea" id="RHEA:10596"/>
        <dbReference type="Rhea" id="RHEA-COMP:10136"/>
        <dbReference type="Rhea" id="RHEA-COMP:20101"/>
        <dbReference type="ChEBI" id="CHEBI:15378"/>
        <dbReference type="ChEBI" id="CHEBI:30616"/>
        <dbReference type="ChEBI" id="CHEBI:46858"/>
        <dbReference type="ChEBI" id="CHEBI:61978"/>
        <dbReference type="ChEBI" id="CHEBI:456216"/>
        <dbReference type="EC" id="2.7.10.2"/>
    </reaction>
</comment>
<keyword evidence="8" id="KW-0727">SH2 domain</keyword>
<dbReference type="InterPro" id="IPR000719">
    <property type="entry name" value="Prot_kinase_dom"/>
</dbReference>
<dbReference type="InterPro" id="IPR050198">
    <property type="entry name" value="Non-receptor_tyrosine_kinases"/>
</dbReference>
<dbReference type="PRINTS" id="PR00109">
    <property type="entry name" value="TYRKINASE"/>
</dbReference>
<dbReference type="Gene3D" id="1.25.40.20">
    <property type="entry name" value="Ankyrin repeat-containing domain"/>
    <property type="match status" value="1"/>
</dbReference>
<name>F6SGN3_CIOIN</name>
<dbReference type="EC" id="2.7.10.2" evidence="10"/>
<accession>F6SGN3</accession>
<dbReference type="InterPro" id="IPR017441">
    <property type="entry name" value="Protein_kinase_ATP_BS"/>
</dbReference>
<dbReference type="PROSITE" id="PS50088">
    <property type="entry name" value="ANK_REPEAT"/>
    <property type="match status" value="1"/>
</dbReference>
<keyword evidence="3 10" id="KW-0418">Kinase</keyword>
<dbReference type="GeneTree" id="ENSGT00940000167610"/>
<reference evidence="13" key="3">
    <citation type="submission" date="2025-09" db="UniProtKB">
        <authorList>
            <consortium name="Ensembl"/>
        </authorList>
    </citation>
    <scope>IDENTIFICATION</scope>
</reference>
<dbReference type="Gene3D" id="3.30.505.10">
    <property type="entry name" value="SH2 domain"/>
    <property type="match status" value="2"/>
</dbReference>
<dbReference type="InterPro" id="IPR020635">
    <property type="entry name" value="Tyr_kinase_cat_dom"/>
</dbReference>
<evidence type="ECO:0000259" key="12">
    <source>
        <dbReference type="PROSITE" id="PS50011"/>
    </source>
</evidence>
<evidence type="ECO:0000256" key="7">
    <source>
        <dbReference type="PROSITE-ProRule" id="PRU00023"/>
    </source>
</evidence>
<proteinExistence type="inferred from homology"/>
<keyword evidence="7" id="KW-0040">ANK repeat</keyword>
<dbReference type="SUPFAM" id="SSF56112">
    <property type="entry name" value="Protein kinase-like (PK-like)"/>
    <property type="match status" value="1"/>
</dbReference>
<keyword evidence="14" id="KW-1185">Reference proteome</keyword>
<dbReference type="SUPFAM" id="SSF55550">
    <property type="entry name" value="SH2 domain"/>
    <property type="match status" value="2"/>
</dbReference>
<dbReference type="InterPro" id="IPR002110">
    <property type="entry name" value="Ankyrin_rpt"/>
</dbReference>
<dbReference type="Pfam" id="PF00017">
    <property type="entry name" value="SH2"/>
    <property type="match status" value="2"/>
</dbReference>
<dbReference type="Gene3D" id="1.10.510.10">
    <property type="entry name" value="Transferase(Phosphotransferase) domain 1"/>
    <property type="match status" value="1"/>
</dbReference>
<dbReference type="PROSITE" id="PS50011">
    <property type="entry name" value="PROTEIN_KINASE_DOM"/>
    <property type="match status" value="1"/>
</dbReference>
<dbReference type="Ensembl" id="ENSCINT00000000449.3">
    <property type="protein sequence ID" value="ENSCINP00000000449.3"/>
    <property type="gene ID" value="ENSCING00000012361.2"/>
</dbReference>
<dbReference type="Pfam" id="PF07714">
    <property type="entry name" value="PK_Tyr_Ser-Thr"/>
    <property type="match status" value="1"/>
</dbReference>
<protein>
    <recommendedName>
        <fullName evidence="10">Tyrosine-protein kinase</fullName>
        <ecNumber evidence="10">2.7.10.2</ecNumber>
    </recommendedName>
</protein>
<keyword evidence="2 9" id="KW-0547">Nucleotide-binding</keyword>
<dbReference type="Gene3D" id="3.30.200.20">
    <property type="entry name" value="Phosphorylase Kinase, domain 1"/>
    <property type="match status" value="1"/>
</dbReference>
<evidence type="ECO:0000256" key="10">
    <source>
        <dbReference type="RuleBase" id="RU362096"/>
    </source>
</evidence>
<feature type="binding site" evidence="9">
    <location>
        <position position="538"/>
    </location>
    <ligand>
        <name>ATP</name>
        <dbReference type="ChEBI" id="CHEBI:30616"/>
    </ligand>
</feature>
<reference evidence="14" key="1">
    <citation type="journal article" date="2002" name="Science">
        <title>The draft genome of Ciona intestinalis: insights into chordate and vertebrate origins.</title>
        <authorList>
            <person name="Dehal P."/>
            <person name="Satou Y."/>
            <person name="Campbell R.K."/>
            <person name="Chapman J."/>
            <person name="Degnan B."/>
            <person name="De Tomaso A."/>
            <person name="Davidson B."/>
            <person name="Di Gregorio A."/>
            <person name="Gelpke M."/>
            <person name="Goodstein D.M."/>
            <person name="Harafuji N."/>
            <person name="Hastings K.E."/>
            <person name="Ho I."/>
            <person name="Hotta K."/>
            <person name="Huang W."/>
            <person name="Kawashima T."/>
            <person name="Lemaire P."/>
            <person name="Martinez D."/>
            <person name="Meinertzhagen I.A."/>
            <person name="Necula S."/>
            <person name="Nonaka M."/>
            <person name="Putnam N."/>
            <person name="Rash S."/>
            <person name="Saiga H."/>
            <person name="Satake M."/>
            <person name="Terry A."/>
            <person name="Yamada L."/>
            <person name="Wang H.G."/>
            <person name="Awazu S."/>
            <person name="Azumi K."/>
            <person name="Boore J."/>
            <person name="Branno M."/>
            <person name="Chin-Bow S."/>
            <person name="DeSantis R."/>
            <person name="Doyle S."/>
            <person name="Francino P."/>
            <person name="Keys D.N."/>
            <person name="Haga S."/>
            <person name="Hayashi H."/>
            <person name="Hino K."/>
            <person name="Imai K.S."/>
            <person name="Inaba K."/>
            <person name="Kano S."/>
            <person name="Kobayashi K."/>
            <person name="Kobayashi M."/>
            <person name="Lee B.I."/>
            <person name="Makabe K.W."/>
            <person name="Manohar C."/>
            <person name="Matassi G."/>
            <person name="Medina M."/>
            <person name="Mochizuki Y."/>
            <person name="Mount S."/>
            <person name="Morishita T."/>
            <person name="Miura S."/>
            <person name="Nakayama A."/>
            <person name="Nishizaka S."/>
            <person name="Nomoto H."/>
            <person name="Ohta F."/>
            <person name="Oishi K."/>
            <person name="Rigoutsos I."/>
            <person name="Sano M."/>
            <person name="Sasaki A."/>
            <person name="Sasakura Y."/>
            <person name="Shoguchi E."/>
            <person name="Shin-i T."/>
            <person name="Spagnuolo A."/>
            <person name="Stainier D."/>
            <person name="Suzuki M.M."/>
            <person name="Tassy O."/>
            <person name="Takatori N."/>
            <person name="Tokuoka M."/>
            <person name="Yagi K."/>
            <person name="Yoshizaki F."/>
            <person name="Wada S."/>
            <person name="Zhang C."/>
            <person name="Hyatt P.D."/>
            <person name="Larimer F."/>
            <person name="Detter C."/>
            <person name="Doggett N."/>
            <person name="Glavina T."/>
            <person name="Hawkins T."/>
            <person name="Richardson P."/>
            <person name="Lucas S."/>
            <person name="Kohara Y."/>
            <person name="Levine M."/>
            <person name="Satoh N."/>
            <person name="Rokhsar D.S."/>
        </authorList>
    </citation>
    <scope>NUCLEOTIDE SEQUENCE [LARGE SCALE GENOMIC DNA]</scope>
</reference>
<dbReference type="InterPro" id="IPR036770">
    <property type="entry name" value="Ankyrin_rpt-contain_sf"/>
</dbReference>
<dbReference type="Pfam" id="PF12796">
    <property type="entry name" value="Ank_2"/>
    <property type="match status" value="2"/>
</dbReference>
<evidence type="ECO:0000256" key="5">
    <source>
        <dbReference type="ARBA" id="ARBA00023137"/>
    </source>
</evidence>
<dbReference type="PANTHER" id="PTHR24418">
    <property type="entry name" value="TYROSINE-PROTEIN KINASE"/>
    <property type="match status" value="1"/>
</dbReference>
<dbReference type="PROSITE" id="PS00107">
    <property type="entry name" value="PROTEIN_KINASE_ATP"/>
    <property type="match status" value="1"/>
</dbReference>
<keyword evidence="5 10" id="KW-0829">Tyrosine-protein kinase</keyword>
<evidence type="ECO:0000256" key="8">
    <source>
        <dbReference type="PROSITE-ProRule" id="PRU00191"/>
    </source>
</evidence>
<dbReference type="PROSITE" id="PS50297">
    <property type="entry name" value="ANK_REP_REGION"/>
    <property type="match status" value="1"/>
</dbReference>
<dbReference type="InterPro" id="IPR008266">
    <property type="entry name" value="Tyr_kinase_AS"/>
</dbReference>
<comment type="similarity">
    <text evidence="10">Belongs to the protein kinase superfamily. Tyr protein kinase family.</text>
</comment>
<evidence type="ECO:0000313" key="14">
    <source>
        <dbReference type="Proteomes" id="UP000008144"/>
    </source>
</evidence>
<dbReference type="GO" id="GO:0005524">
    <property type="term" value="F:ATP binding"/>
    <property type="evidence" value="ECO:0007669"/>
    <property type="project" value="UniProtKB-UniRule"/>
</dbReference>
<dbReference type="GO" id="GO:0004715">
    <property type="term" value="F:non-membrane spanning protein tyrosine kinase activity"/>
    <property type="evidence" value="ECO:0007669"/>
    <property type="project" value="UniProtKB-EC"/>
</dbReference>
<evidence type="ECO:0000256" key="2">
    <source>
        <dbReference type="ARBA" id="ARBA00022741"/>
    </source>
</evidence>
<feature type="domain" description="Protein kinase" evidence="12">
    <location>
        <begin position="506"/>
        <end position="763"/>
    </location>
</feature>
<evidence type="ECO:0000256" key="3">
    <source>
        <dbReference type="ARBA" id="ARBA00022777"/>
    </source>
</evidence>
<sequence length="780" mass="88203">MGKPLGERTICQRLKLGEPLADITQHYQSYSSTISSKKPEDLWFHEKLTRGNAEFNLKKYGNEQGMFLVRESINVPGSFVLSLTHNGKAQHFQINTSIHSGCFSIDNGPPFVGLDQLIAFYRAASNGLPTILTRSCVGYELRPSLRQFGTNTILHQAVDEEVETGVFRKILQSNHCPNLNIRNLNGRTALQEAAARGFNDLVLELYKHGADVKTRDYEGSSALHLACGADKPETCKILVKHCHAKPQDRKCKSGWVPLHEASYCGNHACIETLLVHGAACHPRCVNGETPLDLARKRNHRQCIQVLERYRPPKPQRPQTSWLHDAMDRFKAVEMLEMSGLVDGSFMVRLSKRNPGQHVLTMAHDKTVYNYEIRNRGNQWYYIDDGPLFTSLEYLVDYYCRCSDGLPAELTSPVPSARYNHQFDRPPILPPPTPEEHCLALIAPLEEHCLALIAPLDIIIFTYCHILPLPALSKPPVVEDKKKFVDHQRHVPTPTPPRPRIIKPEHVVLGRELGQGEFGSVLNGVWTNPAGKQIPVALKTLHGEHINTGETEFQREAEVMMELDHPCIVQLYGICRGETLMMVQELVAMGSALDYILDYPMHTAVSDFKLWAAQIASGMTYLEEKGFVHRDLALRNILLASKQLVKISDFGLSRAVGAGSNYYKASAGGRWPVKWYAPESINYGTFSSSSDVWSYGVTLWEMFSRGDQPYGNMTGAQVIQYIEDDKRRLQKPDGCPDKVYSIMSQCWAYQANERPTFRRLHTKFRNDPDYFNIYCYKNSIL</sequence>
<dbReference type="InterPro" id="IPR011009">
    <property type="entry name" value="Kinase-like_dom_sf"/>
</dbReference>
<dbReference type="InterPro" id="IPR001245">
    <property type="entry name" value="Ser-Thr/Tyr_kinase_cat_dom"/>
</dbReference>
<dbReference type="SMART" id="SM00252">
    <property type="entry name" value="SH2"/>
    <property type="match status" value="2"/>
</dbReference>
<dbReference type="PROSITE" id="PS50001">
    <property type="entry name" value="SH2"/>
    <property type="match status" value="2"/>
</dbReference>
<evidence type="ECO:0000256" key="9">
    <source>
        <dbReference type="PROSITE-ProRule" id="PRU10141"/>
    </source>
</evidence>
<dbReference type="SMART" id="SM00219">
    <property type="entry name" value="TyrKc"/>
    <property type="match status" value="1"/>
</dbReference>
<dbReference type="InterPro" id="IPR000980">
    <property type="entry name" value="SH2"/>
</dbReference>
<keyword evidence="1 10" id="KW-0808">Transferase</keyword>
<feature type="domain" description="SH2" evidence="11">
    <location>
        <begin position="43"/>
        <end position="136"/>
    </location>
</feature>
<dbReference type="SUPFAM" id="SSF48403">
    <property type="entry name" value="Ankyrin repeat"/>
    <property type="match status" value="1"/>
</dbReference>
<evidence type="ECO:0000256" key="1">
    <source>
        <dbReference type="ARBA" id="ARBA00022679"/>
    </source>
</evidence>
<feature type="repeat" description="ANK" evidence="7">
    <location>
        <begin position="185"/>
        <end position="217"/>
    </location>
</feature>